<protein>
    <submittedName>
        <fullName evidence="1">Uncharacterized protein</fullName>
    </submittedName>
</protein>
<evidence type="ECO:0000313" key="1">
    <source>
        <dbReference type="EMBL" id="GAY76364.1"/>
    </source>
</evidence>
<organism evidence="1 2">
    <name type="scientific">Sporolactobacillus inulinus</name>
    <dbReference type="NCBI Taxonomy" id="2078"/>
    <lineage>
        <taxon>Bacteria</taxon>
        <taxon>Bacillati</taxon>
        <taxon>Bacillota</taxon>
        <taxon>Bacilli</taxon>
        <taxon>Bacillales</taxon>
        <taxon>Sporolactobacillaceae</taxon>
        <taxon>Sporolactobacillus</taxon>
    </lineage>
</organism>
<proteinExistence type="predicted"/>
<reference evidence="1 2" key="1">
    <citation type="submission" date="2017-11" db="EMBL/GenBank/DDBJ databases">
        <title>Draft Genome Sequence of Sporolactobacillus inulinus NBRC 111894 Isolated from Koso, a Japanese Sugar-Vegetable Fermented Beverage.</title>
        <authorList>
            <person name="Chiou T.Y."/>
            <person name="Oshima K."/>
            <person name="Suda W."/>
            <person name="Hattori M."/>
            <person name="Takahashi T."/>
        </authorList>
    </citation>
    <scope>NUCLEOTIDE SEQUENCE [LARGE SCALE GENOMIC DNA]</scope>
    <source>
        <strain evidence="1 2">NBRC111894</strain>
    </source>
</reference>
<accession>A0A4Y1ZBI5</accession>
<dbReference type="Proteomes" id="UP000319716">
    <property type="component" value="Unassembled WGS sequence"/>
</dbReference>
<dbReference type="EMBL" id="BEXB01000013">
    <property type="protein sequence ID" value="GAY76364.1"/>
    <property type="molecule type" value="Genomic_DNA"/>
</dbReference>
<name>A0A4Y1ZBI5_9BACL</name>
<comment type="caution">
    <text evidence="1">The sequence shown here is derived from an EMBL/GenBank/DDBJ whole genome shotgun (WGS) entry which is preliminary data.</text>
</comment>
<gene>
    <name evidence="1" type="ORF">NBRC111894_1918</name>
</gene>
<evidence type="ECO:0000313" key="2">
    <source>
        <dbReference type="Proteomes" id="UP000319716"/>
    </source>
</evidence>
<sequence>MDSGLFGAESSLRLLAGTLFPLATRTSALILGQDTGLLI</sequence>
<dbReference type="AlphaFoldDB" id="A0A4Y1ZBI5"/>